<dbReference type="InterPro" id="IPR050248">
    <property type="entry name" value="Polysacc_deacetylase_ArnD"/>
</dbReference>
<dbReference type="AlphaFoldDB" id="A0A5C6VWH9"/>
<feature type="domain" description="NodB homology" evidence="1">
    <location>
        <begin position="11"/>
        <end position="193"/>
    </location>
</feature>
<organism evidence="2 3">
    <name type="scientific">Metabacillus litoralis</name>
    <dbReference type="NCBI Taxonomy" id="152268"/>
    <lineage>
        <taxon>Bacteria</taxon>
        <taxon>Bacillati</taxon>
        <taxon>Bacillota</taxon>
        <taxon>Bacilli</taxon>
        <taxon>Bacillales</taxon>
        <taxon>Bacillaceae</taxon>
        <taxon>Metabacillus</taxon>
    </lineage>
</organism>
<dbReference type="Pfam" id="PF01522">
    <property type="entry name" value="Polysacc_deac_1"/>
    <property type="match status" value="1"/>
</dbReference>
<dbReference type="Proteomes" id="UP000321363">
    <property type="component" value="Unassembled WGS sequence"/>
</dbReference>
<dbReference type="GO" id="GO:0005975">
    <property type="term" value="P:carbohydrate metabolic process"/>
    <property type="evidence" value="ECO:0007669"/>
    <property type="project" value="InterPro"/>
</dbReference>
<dbReference type="GO" id="GO:0016810">
    <property type="term" value="F:hydrolase activity, acting on carbon-nitrogen (but not peptide) bonds"/>
    <property type="evidence" value="ECO:0007669"/>
    <property type="project" value="InterPro"/>
</dbReference>
<comment type="caution">
    <text evidence="2">The sequence shown here is derived from an EMBL/GenBank/DDBJ whole genome shotgun (WGS) entry which is preliminary data.</text>
</comment>
<proteinExistence type="predicted"/>
<dbReference type="PROSITE" id="PS51677">
    <property type="entry name" value="NODB"/>
    <property type="match status" value="1"/>
</dbReference>
<dbReference type="CDD" id="cd10917">
    <property type="entry name" value="CE4_NodB_like_6s_7s"/>
    <property type="match status" value="1"/>
</dbReference>
<evidence type="ECO:0000313" key="2">
    <source>
        <dbReference type="EMBL" id="TXC89896.1"/>
    </source>
</evidence>
<dbReference type="RefSeq" id="WP_146949663.1">
    <property type="nucleotide sequence ID" value="NZ_VOQF01000008.1"/>
</dbReference>
<evidence type="ECO:0000259" key="1">
    <source>
        <dbReference type="PROSITE" id="PS51677"/>
    </source>
</evidence>
<dbReference type="Gene3D" id="3.20.20.370">
    <property type="entry name" value="Glycoside hydrolase/deacetylase"/>
    <property type="match status" value="1"/>
</dbReference>
<dbReference type="InterPro" id="IPR002509">
    <property type="entry name" value="NODB_dom"/>
</dbReference>
<dbReference type="PANTHER" id="PTHR10587">
    <property type="entry name" value="GLYCOSYL TRANSFERASE-RELATED"/>
    <property type="match status" value="1"/>
</dbReference>
<keyword evidence="3" id="KW-1185">Reference proteome</keyword>
<dbReference type="InterPro" id="IPR011330">
    <property type="entry name" value="Glyco_hydro/deAcase_b/a-brl"/>
</dbReference>
<dbReference type="OrthoDB" id="9812065at2"/>
<sequence>MIINEIPTVEKVIAFTFDDGPDPIYTTQLLEIFHRVRGKATFFMIGEEVVKYPEIVRKVTQQGHEIGNHTFSHPKLSKLSTAKCLAEIELNEISIEKVIGQKPVVFRPPYLDYNEDTRSIIIQKEYPPMIGALNLEARDWEQPGVDHILAKSRECVKNGSILIFHDGYGDRSQTIEAVRKLVTELTLQDYQFVTVSELLKLSKNPI</sequence>
<protein>
    <submittedName>
        <fullName evidence="2">Polysaccharide deacetylase family protein</fullName>
    </submittedName>
</protein>
<reference evidence="2 3" key="1">
    <citation type="journal article" date="2005" name="Int. J. Syst. Evol. Microbiol.">
        <title>Bacillus litoralis sp. nov., isolated from a tidal flat of the Yellow Sea in Korea.</title>
        <authorList>
            <person name="Yoon J.H."/>
            <person name="Oh T.K."/>
        </authorList>
    </citation>
    <scope>NUCLEOTIDE SEQUENCE [LARGE SCALE GENOMIC DNA]</scope>
    <source>
        <strain evidence="2 3">SW-211</strain>
    </source>
</reference>
<dbReference type="SUPFAM" id="SSF88713">
    <property type="entry name" value="Glycoside hydrolase/deacetylase"/>
    <property type="match status" value="1"/>
</dbReference>
<accession>A0A5C6VWH9</accession>
<name>A0A5C6VWH9_9BACI</name>
<dbReference type="EMBL" id="VOQF01000008">
    <property type="protein sequence ID" value="TXC89896.1"/>
    <property type="molecule type" value="Genomic_DNA"/>
</dbReference>
<gene>
    <name evidence="2" type="ORF">FS935_16035</name>
</gene>
<evidence type="ECO:0000313" key="3">
    <source>
        <dbReference type="Proteomes" id="UP000321363"/>
    </source>
</evidence>